<evidence type="ECO:0000313" key="4">
    <source>
        <dbReference type="EMBL" id="KZW00374.1"/>
    </source>
</evidence>
<feature type="compositionally biased region" description="Polar residues" evidence="1">
    <location>
        <begin position="683"/>
        <end position="694"/>
    </location>
</feature>
<dbReference type="Pfam" id="PF10373">
    <property type="entry name" value="EST1_DNA_bind"/>
    <property type="match status" value="1"/>
</dbReference>
<gene>
    <name evidence="4" type="ORF">EXIGLDRAFT_639431</name>
</gene>
<dbReference type="InterPro" id="IPR045153">
    <property type="entry name" value="Est1/Ebs1-like"/>
</dbReference>
<feature type="domain" description="DNA/RNA-binding" evidence="2">
    <location>
        <begin position="187"/>
        <end position="479"/>
    </location>
</feature>
<feature type="region of interest" description="Disordered" evidence="1">
    <location>
        <begin position="95"/>
        <end position="115"/>
    </location>
</feature>
<feature type="region of interest" description="Disordered" evidence="1">
    <location>
        <begin position="149"/>
        <end position="185"/>
    </location>
</feature>
<dbReference type="OrthoDB" id="69928at2759"/>
<evidence type="ECO:0000259" key="2">
    <source>
        <dbReference type="Pfam" id="PF10373"/>
    </source>
</evidence>
<feature type="compositionally biased region" description="Polar residues" evidence="1">
    <location>
        <begin position="717"/>
        <end position="736"/>
    </location>
</feature>
<reference evidence="4 5" key="1">
    <citation type="journal article" date="2016" name="Mol. Biol. Evol.">
        <title>Comparative Genomics of Early-Diverging Mushroom-Forming Fungi Provides Insights into the Origins of Lignocellulose Decay Capabilities.</title>
        <authorList>
            <person name="Nagy L.G."/>
            <person name="Riley R."/>
            <person name="Tritt A."/>
            <person name="Adam C."/>
            <person name="Daum C."/>
            <person name="Floudas D."/>
            <person name="Sun H."/>
            <person name="Yadav J.S."/>
            <person name="Pangilinan J."/>
            <person name="Larsson K.H."/>
            <person name="Matsuura K."/>
            <person name="Barry K."/>
            <person name="Labutti K."/>
            <person name="Kuo R."/>
            <person name="Ohm R.A."/>
            <person name="Bhattacharya S.S."/>
            <person name="Shirouzu T."/>
            <person name="Yoshinaga Y."/>
            <person name="Martin F.M."/>
            <person name="Grigoriev I.V."/>
            <person name="Hibbett D.S."/>
        </authorList>
    </citation>
    <scope>NUCLEOTIDE SEQUENCE [LARGE SCALE GENOMIC DNA]</scope>
    <source>
        <strain evidence="4 5">HHB12029</strain>
    </source>
</reference>
<dbReference type="PANTHER" id="PTHR15696:SF36">
    <property type="entry name" value="NONSENSE-MEDIATED MRNA DECAY FACTOR"/>
    <property type="match status" value="1"/>
</dbReference>
<evidence type="ECO:0000313" key="5">
    <source>
        <dbReference type="Proteomes" id="UP000077266"/>
    </source>
</evidence>
<feature type="compositionally biased region" description="Low complexity" evidence="1">
    <location>
        <begin position="703"/>
        <end position="716"/>
    </location>
</feature>
<proteinExistence type="predicted"/>
<accession>A0A165N8H5</accession>
<protein>
    <recommendedName>
        <fullName evidence="6">DNA/RNA-binding domain-containing protein</fullName>
    </recommendedName>
</protein>
<name>A0A165N8H5_EXIGL</name>
<dbReference type="Pfam" id="PF10374">
    <property type="entry name" value="EST1"/>
    <property type="match status" value="1"/>
</dbReference>
<dbReference type="EMBL" id="KV425901">
    <property type="protein sequence ID" value="KZW00374.1"/>
    <property type="molecule type" value="Genomic_DNA"/>
</dbReference>
<evidence type="ECO:0008006" key="6">
    <source>
        <dbReference type="Google" id="ProtNLM"/>
    </source>
</evidence>
<evidence type="ECO:0000259" key="3">
    <source>
        <dbReference type="Pfam" id="PF10374"/>
    </source>
</evidence>
<feature type="region of interest" description="Disordered" evidence="1">
    <location>
        <begin position="683"/>
        <end position="813"/>
    </location>
</feature>
<feature type="compositionally biased region" description="Basic and acidic residues" evidence="1">
    <location>
        <begin position="157"/>
        <end position="179"/>
    </location>
</feature>
<evidence type="ECO:0000256" key="1">
    <source>
        <dbReference type="SAM" id="MobiDB-lite"/>
    </source>
</evidence>
<dbReference type="STRING" id="1314781.A0A165N8H5"/>
<dbReference type="Proteomes" id="UP000077266">
    <property type="component" value="Unassembled WGS sequence"/>
</dbReference>
<feature type="domain" description="Telomerase activating protein Est1-like N-terminal" evidence="3">
    <location>
        <begin position="1"/>
        <end position="148"/>
    </location>
</feature>
<dbReference type="InterPro" id="IPR018834">
    <property type="entry name" value="DNA/RNA-bd_Est1-type"/>
</dbReference>
<dbReference type="Gene3D" id="1.25.40.10">
    <property type="entry name" value="Tetratricopeptide repeat domain"/>
    <property type="match status" value="1"/>
</dbReference>
<organism evidence="4 5">
    <name type="scientific">Exidia glandulosa HHB12029</name>
    <dbReference type="NCBI Taxonomy" id="1314781"/>
    <lineage>
        <taxon>Eukaryota</taxon>
        <taxon>Fungi</taxon>
        <taxon>Dikarya</taxon>
        <taxon>Basidiomycota</taxon>
        <taxon>Agaricomycotina</taxon>
        <taxon>Agaricomycetes</taxon>
        <taxon>Auriculariales</taxon>
        <taxon>Exidiaceae</taxon>
        <taxon>Exidia</taxon>
    </lineage>
</organism>
<dbReference type="InterPro" id="IPR019458">
    <property type="entry name" value="Est1-like_N"/>
</dbReference>
<dbReference type="AlphaFoldDB" id="A0A165N8H5"/>
<dbReference type="InParanoid" id="A0A165N8H5"/>
<keyword evidence="5" id="KW-1185">Reference proteome</keyword>
<dbReference type="SUPFAM" id="SSF48452">
    <property type="entry name" value="TPR-like"/>
    <property type="match status" value="1"/>
</dbReference>
<sequence length="813" mass="90847">MWLETSHQFISSYKDKLGQLDKIISAPPESRPPSRNRHGPVEYRKLAQRFRQFLAEEEKFWIAFVTRFVRLFSLDEARPALTMLGIAVGDLEPEASPSANGHARSRSHLFPDEGDPYAVPANQRAERLLILSKALVCIGDIARYREQWNESGGRPRAGKETHDEVPRRGGRSGRREPAPRPRNYARARDCYEQARAMFPDSGNSSHQLAILASYEADAFNSFYHYYRALCVRNPYTAALENMEKSMGRFLETHLPGYKLTRPVETEELTPRVQVDNFKESLLILHSLWRSDDVEKYDLPLFSDVVVRQLESQVTERVLPSDLITKTTVIAIGALWTHRIYRGSNARESSRRASLETLILGHILDVFRTLMQIGISQLADTTRTPADTALDIAQHITAVLRRMLPALRICTKWLISNLDSICGPDAPSGPELSDTAAKLWDSYIDFASLLLRVFPLDTLPPMRAPLEEDVDMTGFAPLKKLMQSASVATNGLAVPQSEVHPNEEQLMRIRDLLRDAIDIGTKKDSPIAYVAGKFVLKNKDVYGEPASSPLDFIPSSVAAWRATQKVQQEVKPVDEPEDDARTVSTRTEDDPVRLAMNATLDDDDDDDEEQILYPKNMMTPSRTHARPVIPSPISPLSRPQLHNRTSSTTATDLVNSLLGGRHLNEPAPQPAAPLLFGASPSRTSIWSTSHDTSSPAPLPNGAPSFSQQSLPTQTQTSWAPSLNPASPTRAYFQQSPAASAFPPTTVHPHFTSMHAQSPAPYAQYPSPMRQPIARPRTYYDSPTMADPYNPFPVQQHHPAPYPVQGPVMQSRPWS</sequence>
<dbReference type="PANTHER" id="PTHR15696">
    <property type="entry name" value="SMG-7 SUPPRESSOR WITH MORPHOLOGICAL EFFECT ON GENITALIA PROTEIN 7"/>
    <property type="match status" value="1"/>
</dbReference>
<dbReference type="InterPro" id="IPR011990">
    <property type="entry name" value="TPR-like_helical_dom_sf"/>
</dbReference>